<sequence length="472" mass="52826">MGEKKSPLPTSGLPPPPGHKIDPDPGYERRWRLRMAAHVTIMGLLSFLFLKYGHLLGLWSSTKAQDFFSVVIDAGSTGSRVFVFHFKAKSGDFDDHNGVRLESEYFQSVEPGISSYSKHPQEAANSLKPMLKRSLKHVPKELQEQTMVTLKATAGLRLLPSHKADAILSKVRQLLISSPYYLPDPSKVMIMSGEEEGLFGWVTVNFLLDVLWDEVTDNTVTTFDLGGGSVQVTFELSQQQMGDCPVKDLYKVKLMGEGFTVFTHSYLRYGLKSARFSILGGKENPILEDSHDDTRSHLLRDGLVAMYSDCFGEGTIIDFTHGEMNFTVRGDNPNNNLLPTIEAKVKIFVAEAGFIKNSALQARDLHLFSYFFDVARWAHLIPWSEHLYVLTPESYFKAATSYCLQKNFSEKHPFLCIDLIYIYVILTEGIGLPKDKPLTVESKLLGREVSWSLGAALATLSDGFSHEKLSLV</sequence>
<comment type="similarity">
    <text evidence="1 5">Belongs to the GDA1/CD39 NTPase family.</text>
</comment>
<evidence type="ECO:0000313" key="8">
    <source>
        <dbReference type="EMBL" id="KAK3799238.1"/>
    </source>
</evidence>
<feature type="transmembrane region" description="Helical" evidence="7">
    <location>
        <begin position="39"/>
        <end position="59"/>
    </location>
</feature>
<dbReference type="PROSITE" id="PS01238">
    <property type="entry name" value="GDA1_CD39_NTPASE"/>
    <property type="match status" value="1"/>
</dbReference>
<protein>
    <recommendedName>
        <fullName evidence="10">Apyrase</fullName>
    </recommendedName>
</protein>
<keyword evidence="4" id="KW-0067">ATP-binding</keyword>
<feature type="region of interest" description="Disordered" evidence="6">
    <location>
        <begin position="1"/>
        <end position="25"/>
    </location>
</feature>
<dbReference type="Pfam" id="PF01150">
    <property type="entry name" value="GDA1_CD39"/>
    <property type="match status" value="1"/>
</dbReference>
<evidence type="ECO:0008006" key="10">
    <source>
        <dbReference type="Google" id="ProtNLM"/>
    </source>
</evidence>
<evidence type="ECO:0000256" key="4">
    <source>
        <dbReference type="PIRSR" id="PIRSR600407-2"/>
    </source>
</evidence>
<keyword evidence="9" id="KW-1185">Reference proteome</keyword>
<dbReference type="GO" id="GO:0005524">
    <property type="term" value="F:ATP binding"/>
    <property type="evidence" value="ECO:0007669"/>
    <property type="project" value="UniProtKB-KW"/>
</dbReference>
<evidence type="ECO:0000256" key="7">
    <source>
        <dbReference type="SAM" id="Phobius"/>
    </source>
</evidence>
<dbReference type="GO" id="GO:0016787">
    <property type="term" value="F:hydrolase activity"/>
    <property type="evidence" value="ECO:0007669"/>
    <property type="project" value="UniProtKB-KW"/>
</dbReference>
<feature type="binding site" evidence="4">
    <location>
        <begin position="227"/>
        <end position="231"/>
    </location>
    <ligand>
        <name>ATP</name>
        <dbReference type="ChEBI" id="CHEBI:30616"/>
    </ligand>
</feature>
<comment type="caution">
    <text evidence="8">The sequence shown here is derived from an EMBL/GenBank/DDBJ whole genome shotgun (WGS) entry which is preliminary data.</text>
</comment>
<accession>A0AAE1B406</accession>
<evidence type="ECO:0000256" key="1">
    <source>
        <dbReference type="ARBA" id="ARBA00009283"/>
    </source>
</evidence>
<proteinExistence type="inferred from homology"/>
<dbReference type="AlphaFoldDB" id="A0AAE1B406"/>
<keyword evidence="7" id="KW-1133">Transmembrane helix</keyword>
<keyword evidence="7" id="KW-0812">Transmembrane</keyword>
<gene>
    <name evidence="8" type="ORF">RRG08_054365</name>
</gene>
<evidence type="ECO:0000256" key="3">
    <source>
        <dbReference type="PIRSR" id="PIRSR600407-1"/>
    </source>
</evidence>
<evidence type="ECO:0000256" key="2">
    <source>
        <dbReference type="ARBA" id="ARBA00022801"/>
    </source>
</evidence>
<reference evidence="8" key="1">
    <citation type="journal article" date="2023" name="G3 (Bethesda)">
        <title>A reference genome for the long-term kleptoplast-retaining sea slug Elysia crispata morphotype clarki.</title>
        <authorList>
            <person name="Eastman K.E."/>
            <person name="Pendleton A.L."/>
            <person name="Shaikh M.A."/>
            <person name="Suttiyut T."/>
            <person name="Ogas R."/>
            <person name="Tomko P."/>
            <person name="Gavelis G."/>
            <person name="Widhalm J.R."/>
            <person name="Wisecaver J.H."/>
        </authorList>
    </citation>
    <scope>NUCLEOTIDE SEQUENCE</scope>
    <source>
        <strain evidence="8">ECLA1</strain>
    </source>
</reference>
<keyword evidence="4" id="KW-0547">Nucleotide-binding</keyword>
<feature type="active site" description="Proton acceptor" evidence="3">
    <location>
        <position position="196"/>
    </location>
</feature>
<dbReference type="EMBL" id="JAWDGP010000590">
    <property type="protein sequence ID" value="KAK3799238.1"/>
    <property type="molecule type" value="Genomic_DNA"/>
</dbReference>
<evidence type="ECO:0000313" key="9">
    <source>
        <dbReference type="Proteomes" id="UP001283361"/>
    </source>
</evidence>
<evidence type="ECO:0000256" key="5">
    <source>
        <dbReference type="RuleBase" id="RU003833"/>
    </source>
</evidence>
<dbReference type="InterPro" id="IPR000407">
    <property type="entry name" value="GDA1_CD39_NTPase"/>
</dbReference>
<dbReference type="PANTHER" id="PTHR11782:SF127">
    <property type="entry name" value="NTPASE, ISOFORM F"/>
    <property type="match status" value="1"/>
</dbReference>
<evidence type="ECO:0000256" key="6">
    <source>
        <dbReference type="SAM" id="MobiDB-lite"/>
    </source>
</evidence>
<organism evidence="8 9">
    <name type="scientific">Elysia crispata</name>
    <name type="common">lettuce slug</name>
    <dbReference type="NCBI Taxonomy" id="231223"/>
    <lineage>
        <taxon>Eukaryota</taxon>
        <taxon>Metazoa</taxon>
        <taxon>Spiralia</taxon>
        <taxon>Lophotrochozoa</taxon>
        <taxon>Mollusca</taxon>
        <taxon>Gastropoda</taxon>
        <taxon>Heterobranchia</taxon>
        <taxon>Euthyneura</taxon>
        <taxon>Panpulmonata</taxon>
        <taxon>Sacoglossa</taxon>
        <taxon>Placobranchoidea</taxon>
        <taxon>Plakobranchidae</taxon>
        <taxon>Elysia</taxon>
    </lineage>
</organism>
<dbReference type="Gene3D" id="3.30.420.150">
    <property type="entry name" value="Exopolyphosphatase. Domain 2"/>
    <property type="match status" value="1"/>
</dbReference>
<name>A0AAE1B406_9GAST</name>
<keyword evidence="7" id="KW-0472">Membrane</keyword>
<dbReference type="Gene3D" id="3.30.420.40">
    <property type="match status" value="1"/>
</dbReference>
<keyword evidence="2 5" id="KW-0378">Hydrolase</keyword>
<dbReference type="PANTHER" id="PTHR11782">
    <property type="entry name" value="ADENOSINE/GUANOSINE DIPHOSPHATASE"/>
    <property type="match status" value="1"/>
</dbReference>
<dbReference type="Proteomes" id="UP001283361">
    <property type="component" value="Unassembled WGS sequence"/>
</dbReference>